<evidence type="ECO:0008006" key="4">
    <source>
        <dbReference type="Google" id="ProtNLM"/>
    </source>
</evidence>
<dbReference type="Pfam" id="PF05954">
    <property type="entry name" value="Phage_GPD"/>
    <property type="match status" value="1"/>
</dbReference>
<proteinExistence type="predicted"/>
<dbReference type="EMBL" id="WTVQ01000021">
    <property type="protein sequence ID" value="NMG75805.1"/>
    <property type="molecule type" value="Genomic_DNA"/>
</dbReference>
<feature type="region of interest" description="Disordered" evidence="1">
    <location>
        <begin position="1"/>
        <end position="22"/>
    </location>
</feature>
<comment type="caution">
    <text evidence="2">The sequence shown here is derived from an EMBL/GenBank/DDBJ whole genome shotgun (WGS) entry which is preliminary data.</text>
</comment>
<sequence length="351" mass="37734">MSSTNPNLVSVRPRLRVDGSDRPSLGEAASALSVHLPANGMASAEVRVINWHPADSGGGQPDFAFQDLRLGSRLEILLGETADNAVFSGDITAFEERYGDGAPQLVILAEDPLHKLARSRASRVFENKGLADVVRDIAGDAGLQADVNIDAGSAHWLQHNESHLAFLLRILSAHDIPLRMQGGRLRARPEEADANPVRLDAGTNAQRVRIIADLNRQPREVLADGYNLDADSAANGSSSALAPAPAGRTAAATLAELGWDGRSPRPHPFARSQTEAESLASGAFRRDAQRFLHGEIVCTGTPELSCGREIELGGVSPRLAGRYRIADCWHHFDNAQGLSTRLRVARPDWNP</sequence>
<protein>
    <recommendedName>
        <fullName evidence="4">Phage protein D</fullName>
    </recommendedName>
</protein>
<keyword evidence="3" id="KW-1185">Reference proteome</keyword>
<dbReference type="SUPFAM" id="SSF69279">
    <property type="entry name" value="Phage tail proteins"/>
    <property type="match status" value="1"/>
</dbReference>
<dbReference type="RefSeq" id="WP_169260959.1">
    <property type="nucleotide sequence ID" value="NZ_WTVQ01000021.1"/>
</dbReference>
<name>A0ABX1QFI1_9RHOO</name>
<gene>
    <name evidence="2" type="ORF">GPA25_13640</name>
</gene>
<evidence type="ECO:0000256" key="1">
    <source>
        <dbReference type="SAM" id="MobiDB-lite"/>
    </source>
</evidence>
<dbReference type="Gene3D" id="3.55.50.10">
    <property type="entry name" value="Baseplate protein-like domains"/>
    <property type="match status" value="1"/>
</dbReference>
<dbReference type="Proteomes" id="UP000648984">
    <property type="component" value="Unassembled WGS sequence"/>
</dbReference>
<accession>A0ABX1QFI1</accession>
<organism evidence="2 3">
    <name type="scientific">Aromatoleum diolicum</name>
    <dbReference type="NCBI Taxonomy" id="75796"/>
    <lineage>
        <taxon>Bacteria</taxon>
        <taxon>Pseudomonadati</taxon>
        <taxon>Pseudomonadota</taxon>
        <taxon>Betaproteobacteria</taxon>
        <taxon>Rhodocyclales</taxon>
        <taxon>Rhodocyclaceae</taxon>
        <taxon>Aromatoleum</taxon>
    </lineage>
</organism>
<evidence type="ECO:0000313" key="2">
    <source>
        <dbReference type="EMBL" id="NMG75805.1"/>
    </source>
</evidence>
<reference evidence="2 3" key="1">
    <citation type="submission" date="2019-12" db="EMBL/GenBank/DDBJ databases">
        <title>Comparative genomics gives insights into the taxonomy of the Azoarcus-Aromatoleum group and reveals separate origins of nif in the plant-associated Azoarcus and non-plant-associated Aromatoleum sub-groups.</title>
        <authorList>
            <person name="Lafos M."/>
            <person name="Maluk M."/>
            <person name="Batista M."/>
            <person name="Junghare M."/>
            <person name="Carmona M."/>
            <person name="Faoro H."/>
            <person name="Cruz L.M."/>
            <person name="Battistoni F."/>
            <person name="De Souza E."/>
            <person name="Pedrosa F."/>
            <person name="Chen W.-M."/>
            <person name="Poole P.S."/>
            <person name="Dixon R.A."/>
            <person name="James E.K."/>
        </authorList>
    </citation>
    <scope>NUCLEOTIDE SEQUENCE [LARGE SCALE GENOMIC DNA]</scope>
    <source>
        <strain evidence="2 3">22Lin</strain>
    </source>
</reference>
<evidence type="ECO:0000313" key="3">
    <source>
        <dbReference type="Proteomes" id="UP000648984"/>
    </source>
</evidence>